<reference evidence="2 3" key="1">
    <citation type="journal article" date="2016" name="Mol. Biol. Evol.">
        <title>Comparative Genomics of Early-Diverging Mushroom-Forming Fungi Provides Insights into the Origins of Lignocellulose Decay Capabilities.</title>
        <authorList>
            <person name="Nagy L.G."/>
            <person name="Riley R."/>
            <person name="Tritt A."/>
            <person name="Adam C."/>
            <person name="Daum C."/>
            <person name="Floudas D."/>
            <person name="Sun H."/>
            <person name="Yadav J.S."/>
            <person name="Pangilinan J."/>
            <person name="Larsson K.H."/>
            <person name="Matsuura K."/>
            <person name="Barry K."/>
            <person name="Labutti K."/>
            <person name="Kuo R."/>
            <person name="Ohm R.A."/>
            <person name="Bhattacharya S.S."/>
            <person name="Shirouzu T."/>
            <person name="Yoshinaga Y."/>
            <person name="Martin F.M."/>
            <person name="Grigoriev I.V."/>
            <person name="Hibbett D.S."/>
        </authorList>
    </citation>
    <scope>NUCLEOTIDE SEQUENCE [LARGE SCALE GENOMIC DNA]</scope>
    <source>
        <strain evidence="2 3">CBS 109695</strain>
    </source>
</reference>
<dbReference type="EMBL" id="KV417685">
    <property type="protein sequence ID" value="KZP10161.1"/>
    <property type="molecule type" value="Genomic_DNA"/>
</dbReference>
<organism evidence="2 3">
    <name type="scientific">Athelia psychrophila</name>
    <dbReference type="NCBI Taxonomy" id="1759441"/>
    <lineage>
        <taxon>Eukaryota</taxon>
        <taxon>Fungi</taxon>
        <taxon>Dikarya</taxon>
        <taxon>Basidiomycota</taxon>
        <taxon>Agaricomycotina</taxon>
        <taxon>Agaricomycetes</taxon>
        <taxon>Agaricomycetidae</taxon>
        <taxon>Atheliales</taxon>
        <taxon>Atheliaceae</taxon>
        <taxon>Athelia</taxon>
    </lineage>
</organism>
<accession>A0A165Z2G9</accession>
<name>A0A165Z2G9_9AGAM</name>
<dbReference type="Proteomes" id="UP000076532">
    <property type="component" value="Unassembled WGS sequence"/>
</dbReference>
<keyword evidence="3" id="KW-1185">Reference proteome</keyword>
<proteinExistence type="predicted"/>
<gene>
    <name evidence="2" type="ORF">FIBSPDRAFT_872905</name>
</gene>
<feature type="region of interest" description="Disordered" evidence="1">
    <location>
        <begin position="1"/>
        <end position="44"/>
    </location>
</feature>
<evidence type="ECO:0000313" key="3">
    <source>
        <dbReference type="Proteomes" id="UP000076532"/>
    </source>
</evidence>
<feature type="non-terminal residue" evidence="2">
    <location>
        <position position="72"/>
    </location>
</feature>
<evidence type="ECO:0000313" key="2">
    <source>
        <dbReference type="EMBL" id="KZP10161.1"/>
    </source>
</evidence>
<sequence length="72" mass="8194">MDIPPMKRLPTKPRGTKRVVEEESDGEGTGQKKRTRRAVTNSAQPGWSLSKEFRHIRVLAANTCYASIQRRN</sequence>
<evidence type="ECO:0000256" key="1">
    <source>
        <dbReference type="SAM" id="MobiDB-lite"/>
    </source>
</evidence>
<protein>
    <submittedName>
        <fullName evidence="2">Uncharacterized protein</fullName>
    </submittedName>
</protein>
<dbReference type="AlphaFoldDB" id="A0A165Z2G9"/>